<organism evidence="1 2">
    <name type="scientific">Parasedimentitalea huanghaiensis</name>
    <dbReference type="NCBI Taxonomy" id="2682100"/>
    <lineage>
        <taxon>Bacteria</taxon>
        <taxon>Pseudomonadati</taxon>
        <taxon>Pseudomonadota</taxon>
        <taxon>Alphaproteobacteria</taxon>
        <taxon>Rhodobacterales</taxon>
        <taxon>Paracoccaceae</taxon>
        <taxon>Parasedimentitalea</taxon>
    </lineage>
</organism>
<accession>A0A6L6WNH6</accession>
<protein>
    <submittedName>
        <fullName evidence="1">DUF3604 domain-containing protein</fullName>
    </submittedName>
</protein>
<comment type="caution">
    <text evidence="1">The sequence shown here is derived from an EMBL/GenBank/DDBJ whole genome shotgun (WGS) entry which is preliminary data.</text>
</comment>
<evidence type="ECO:0000313" key="1">
    <source>
        <dbReference type="EMBL" id="MVO18609.1"/>
    </source>
</evidence>
<dbReference type="Pfam" id="PF12228">
    <property type="entry name" value="DUF3604"/>
    <property type="match status" value="1"/>
</dbReference>
<dbReference type="InterPro" id="IPR022028">
    <property type="entry name" value="DUF3604"/>
</dbReference>
<proteinExistence type="predicted"/>
<gene>
    <name evidence="1" type="ORF">GO984_22630</name>
</gene>
<dbReference type="AlphaFoldDB" id="A0A6L6WNH6"/>
<dbReference type="Proteomes" id="UP000478892">
    <property type="component" value="Unassembled WGS sequence"/>
</dbReference>
<name>A0A6L6WNH6_9RHOB</name>
<sequence length="33" mass="3742">MKGYEWTSEGGDNIHRKVLFRDEASMANTVVPC</sequence>
<dbReference type="EMBL" id="WQLV01000026">
    <property type="protein sequence ID" value="MVO18609.1"/>
    <property type="molecule type" value="Genomic_DNA"/>
</dbReference>
<evidence type="ECO:0000313" key="2">
    <source>
        <dbReference type="Proteomes" id="UP000478892"/>
    </source>
</evidence>
<reference evidence="1 2" key="1">
    <citation type="submission" date="2019-12" db="EMBL/GenBank/DDBJ databases">
        <authorList>
            <person name="Zhang Y.-J."/>
        </authorList>
    </citation>
    <scope>NUCLEOTIDE SEQUENCE [LARGE SCALE GENOMIC DNA]</scope>
    <source>
        <strain evidence="1 2">CY05</strain>
    </source>
</reference>
<keyword evidence="2" id="KW-1185">Reference proteome</keyword>